<reference evidence="4" key="1">
    <citation type="journal article" date="2019" name="Int. J. Syst. Evol. Microbiol.">
        <title>The Global Catalogue of Microorganisms (GCM) 10K type strain sequencing project: providing services to taxonomists for standard genome sequencing and annotation.</title>
        <authorList>
            <consortium name="The Broad Institute Genomics Platform"/>
            <consortium name="The Broad Institute Genome Sequencing Center for Infectious Disease"/>
            <person name="Wu L."/>
            <person name="Ma J."/>
        </authorList>
    </citation>
    <scope>NUCLEOTIDE SEQUENCE [LARGE SCALE GENOMIC DNA]</scope>
    <source>
        <strain evidence="4">CGMCC 1.15795</strain>
    </source>
</reference>
<feature type="signal peptide" evidence="1">
    <location>
        <begin position="1"/>
        <end position="21"/>
    </location>
</feature>
<dbReference type="EMBL" id="JBHUFD010000006">
    <property type="protein sequence ID" value="MFD1874391.1"/>
    <property type="molecule type" value="Genomic_DNA"/>
</dbReference>
<feature type="chain" id="PRO_5046165535" evidence="1">
    <location>
        <begin position="22"/>
        <end position="517"/>
    </location>
</feature>
<evidence type="ECO:0000313" key="3">
    <source>
        <dbReference type="EMBL" id="MFD1874391.1"/>
    </source>
</evidence>
<name>A0ABW4QZ26_9BACT</name>
<sequence length="517" mass="55548">MKRPRFLLAALALLLAGPVLGQAPAPASPEATRAARIAAVFPVLDKLYADFAAQQRVPGLAYGLVVDGQLVHTGSVGYTDVGARTAVTPQSVFRIASMTKSFVALAVLRLRDEGRLHLDDPAENYLPELKKAPHASSDAPPITIRQLLSHSAGLPEDNPWGDRQMGRSDAELSALVGRGLSYSNAPGGHYEYSNLGYALLGRLVTRVSGQPVQAYISAKILRPLGMSHTTWDYQQVPAARLAHGYGAPTATGPGPEEPLLPKGESFAALGGLLTSIEDFAKYLAFQADAWARPITAAAPDAGPVRRSSVREMQQPWAFNSLNRSFRYLSGRACPLSLSYGYGLRIAQDCDGRRYVGHSGGLPGFGSYWLLLPEYGIGVVAFTNQTYTAPTAQHYAALDTLIALAGLRPRAVAASAILAQRKAELAALLPDFNTPVTNPIFAENFFLDEDLSTRRKAAQALLAQAGPLRSVGALEPENQLRGRFQLRGERATVEVFFTLSPENPARVQHLDLKLIPAP</sequence>
<organism evidence="3 4">
    <name type="scientific">Hymenobacter bucti</name>
    <dbReference type="NCBI Taxonomy" id="1844114"/>
    <lineage>
        <taxon>Bacteria</taxon>
        <taxon>Pseudomonadati</taxon>
        <taxon>Bacteroidota</taxon>
        <taxon>Cytophagia</taxon>
        <taxon>Cytophagales</taxon>
        <taxon>Hymenobacteraceae</taxon>
        <taxon>Hymenobacter</taxon>
    </lineage>
</organism>
<proteinExistence type="predicted"/>
<dbReference type="InterPro" id="IPR001466">
    <property type="entry name" value="Beta-lactam-related"/>
</dbReference>
<dbReference type="Proteomes" id="UP001597197">
    <property type="component" value="Unassembled WGS sequence"/>
</dbReference>
<protein>
    <submittedName>
        <fullName evidence="3">Serine hydrolase domain-containing protein</fullName>
        <ecNumber evidence="3">3.-.-.-</ecNumber>
    </submittedName>
</protein>
<dbReference type="Pfam" id="PF00144">
    <property type="entry name" value="Beta-lactamase"/>
    <property type="match status" value="1"/>
</dbReference>
<keyword evidence="3" id="KW-0378">Hydrolase</keyword>
<gene>
    <name evidence="3" type="ORF">ACFSDX_18245</name>
</gene>
<comment type="caution">
    <text evidence="3">The sequence shown here is derived from an EMBL/GenBank/DDBJ whole genome shotgun (WGS) entry which is preliminary data.</text>
</comment>
<dbReference type="Gene3D" id="3.40.710.10">
    <property type="entry name" value="DD-peptidase/beta-lactamase superfamily"/>
    <property type="match status" value="1"/>
</dbReference>
<feature type="domain" description="Beta-lactamase-related" evidence="2">
    <location>
        <begin position="44"/>
        <end position="399"/>
    </location>
</feature>
<dbReference type="PANTHER" id="PTHR46825:SF9">
    <property type="entry name" value="BETA-LACTAMASE-RELATED DOMAIN-CONTAINING PROTEIN"/>
    <property type="match status" value="1"/>
</dbReference>
<evidence type="ECO:0000259" key="2">
    <source>
        <dbReference type="Pfam" id="PF00144"/>
    </source>
</evidence>
<dbReference type="RefSeq" id="WP_382316147.1">
    <property type="nucleotide sequence ID" value="NZ_JBHUFD010000006.1"/>
</dbReference>
<accession>A0ABW4QZ26</accession>
<dbReference type="InterPro" id="IPR012338">
    <property type="entry name" value="Beta-lactam/transpept-like"/>
</dbReference>
<dbReference type="InterPro" id="IPR050491">
    <property type="entry name" value="AmpC-like"/>
</dbReference>
<dbReference type="PANTHER" id="PTHR46825">
    <property type="entry name" value="D-ALANYL-D-ALANINE-CARBOXYPEPTIDASE/ENDOPEPTIDASE AMPH"/>
    <property type="match status" value="1"/>
</dbReference>
<dbReference type="EC" id="3.-.-.-" evidence="3"/>
<evidence type="ECO:0000256" key="1">
    <source>
        <dbReference type="SAM" id="SignalP"/>
    </source>
</evidence>
<evidence type="ECO:0000313" key="4">
    <source>
        <dbReference type="Proteomes" id="UP001597197"/>
    </source>
</evidence>
<dbReference type="GO" id="GO:0016787">
    <property type="term" value="F:hydrolase activity"/>
    <property type="evidence" value="ECO:0007669"/>
    <property type="project" value="UniProtKB-KW"/>
</dbReference>
<keyword evidence="1" id="KW-0732">Signal</keyword>
<dbReference type="SUPFAM" id="SSF56601">
    <property type="entry name" value="beta-lactamase/transpeptidase-like"/>
    <property type="match status" value="1"/>
</dbReference>
<keyword evidence="4" id="KW-1185">Reference proteome</keyword>